<dbReference type="Proteomes" id="UP001320420">
    <property type="component" value="Unassembled WGS sequence"/>
</dbReference>
<keyword evidence="7 20" id="KW-0158">Chromosome</keyword>
<evidence type="ECO:0000256" key="10">
    <source>
        <dbReference type="ARBA" id="ARBA00022741"/>
    </source>
</evidence>
<feature type="domain" description="PI3K/PI4K catalytic" evidence="22">
    <location>
        <begin position="2555"/>
        <end position="2867"/>
    </location>
</feature>
<dbReference type="GO" id="GO:0006281">
    <property type="term" value="P:DNA repair"/>
    <property type="evidence" value="ECO:0007669"/>
    <property type="project" value="InterPro"/>
</dbReference>
<dbReference type="CDD" id="cd05171">
    <property type="entry name" value="PIKKc_ATM"/>
    <property type="match status" value="1"/>
</dbReference>
<dbReference type="PROSITE" id="PS00915">
    <property type="entry name" value="PI3_4_KINASE_1"/>
    <property type="match status" value="1"/>
</dbReference>
<evidence type="ECO:0000256" key="18">
    <source>
        <dbReference type="ARBA" id="ARBA00047899"/>
    </source>
</evidence>
<comment type="similarity">
    <text evidence="3 20">Belongs to the PI3/PI4-kinase family. ATM subfamily.</text>
</comment>
<dbReference type="PROSITE" id="PS50290">
    <property type="entry name" value="PI3_4_KINASE_3"/>
    <property type="match status" value="1"/>
</dbReference>
<feature type="compositionally biased region" description="Low complexity" evidence="21">
    <location>
        <begin position="2872"/>
        <end position="2888"/>
    </location>
</feature>
<comment type="caution">
    <text evidence="25">The sequence shown here is derived from an EMBL/GenBank/DDBJ whole genome shotgun (WGS) entry which is preliminary data.</text>
</comment>
<comment type="subcellular location">
    <subcellularLocation>
        <location evidence="2 20">Chromosome</location>
        <location evidence="2 20">Telomere</location>
    </subcellularLocation>
    <subcellularLocation>
        <location evidence="1 20">Nucleus</location>
    </subcellularLocation>
</comment>
<dbReference type="EMBL" id="JAKJXP020000022">
    <property type="protein sequence ID" value="KAK7754193.1"/>
    <property type="molecule type" value="Genomic_DNA"/>
</dbReference>
<dbReference type="InterPro" id="IPR000403">
    <property type="entry name" value="PI3/4_kinase_cat_dom"/>
</dbReference>
<dbReference type="InterPro" id="IPR038980">
    <property type="entry name" value="ATM_plant"/>
</dbReference>
<keyword evidence="13 20" id="KW-0067">ATP-binding</keyword>
<dbReference type="GO" id="GO:0006325">
    <property type="term" value="P:chromatin organization"/>
    <property type="evidence" value="ECO:0007669"/>
    <property type="project" value="UniProtKB-KW"/>
</dbReference>
<evidence type="ECO:0000256" key="14">
    <source>
        <dbReference type="ARBA" id="ARBA00022853"/>
    </source>
</evidence>
<dbReference type="PANTHER" id="PTHR37079">
    <property type="entry name" value="SERINE/THREONINE-PROTEIN KINASE ATM"/>
    <property type="match status" value="1"/>
</dbReference>
<dbReference type="Pfam" id="PF02260">
    <property type="entry name" value="FATC"/>
    <property type="match status" value="1"/>
</dbReference>
<evidence type="ECO:0000259" key="23">
    <source>
        <dbReference type="PROSITE" id="PS51189"/>
    </source>
</evidence>
<feature type="domain" description="FAT" evidence="23">
    <location>
        <begin position="1847"/>
        <end position="2450"/>
    </location>
</feature>
<evidence type="ECO:0000256" key="19">
    <source>
        <dbReference type="ARBA" id="ARBA00048679"/>
    </source>
</evidence>
<dbReference type="SMART" id="SM01342">
    <property type="entry name" value="TAN"/>
    <property type="match status" value="1"/>
</dbReference>
<gene>
    <name evidence="25" type="primary">TEL1</name>
    <name evidence="25" type="ORF">SLS62_003770</name>
</gene>
<keyword evidence="16 20" id="KW-0539">Nucleus</keyword>
<dbReference type="InterPro" id="IPR014009">
    <property type="entry name" value="PIK_FAT"/>
</dbReference>
<sequence length="2939" mass="327496">MAPQTKDMTMKEALVSIESSNKSDRTRGLDELIYHFKKRTTSSDLSKLDDKTYHSTLEAIFQCAVVEKGAYYASSSKKTAKSAAAATAARLVKCAEALRLAVEHGACKLKRKTLVAVIDHIIQTLPGPDGDFVQPLLQDYIKALVALLGHAPNVELLATSDGDGWFSCVDFTLQLIDQHAHAAEPDSGPSRASPAPGNGRAMSSIPSTFSSTASSTQRSSNRVYRSQIQDLLQCLVSLSYASNAPLIQRTPEIAYSVLQILHIRSWGISQLHQLAFSVINAILVLTQTEDTMQASSLAVDCIPLISCWWQARSASEDDALLNGVRIEMLNIVYNSHLQLEALVKQGGDTSVLEHVENLSDMLWSEYSRREDRAQLQQDDLVYSKPPQDNSIFWLRTFSLRAFNTEGEKKWAVVQTLALLEGLLWKSSPPILPSIEEERPRKRHRTTASSSRLRQKLRSIDGTIQHTALQVVPYFISYVKIGIDEASELLPVLLGLTSHKNNKIANWAFIACASLTFQQTAKAGEISVLWKQSWQLATRSVMNDLLPYRDIADDVNTIMTTADVNGPAVVVDSSLLLMTKLLHLLNYQLPSASYTTCNHVVRWVFLRWDPADGSFISTFSTHARPLEAVNLLRSAFGYAEIALPASPQTIVGPIGLSRSLFREREEIVRYLLLLEDTEVEVPIPSHGQPAGEVSSLQLADASNTHATKKLAVELFHPKLEEVGAMCDAWLARGNTSSHITPEKLQSILYCLIFGILVAPQLIEVNSRQSGELEQKLFTVLQSVVDAIASAPENDGLYKCLLRTIKFYIPHLANAELTQLTKEGPYLHRLFSELSVVFRQRTNSQSSVNDEDFMDVDDDFRGRDSRSSVLSDGIEVSRQDSSVFVNAAPFYVETTQRLHLMDALFRDQGQVGLVPPSFLDELLSESDEEILSCRYLMKDLLGSDLITNPDDAMKVVERIGSIIGQAAFRSSEVALDLCLDVIDGFMPMWSDGQGELCSPVGDLYTYFLKTGLPNNLLSPRVQMTLSHLLLHLTQVDERFLESLKMPTATISVLEVLQSGSIPTKFYIGNHLPTMFGRYILKIHDEVFVDVLKRLPTDGEFIEGIALRLFVLAQLAREWPTLLRRCVYHIFETPGSIATSKQHATHCLRRISDSLNLDSPQILFDLFAPQLLYTWLADGSVESIPFEIFGFSSLQELLTRTQAEVTALMVMRGQEKPLADLAALLAIDPKQLLVNNFSRVMAYSMAHDISIPKTEEYQAGESRVRKILGREAFLERIYIDFADIIGLFFGLIDQESPVEKSWARDEAFEYAARTMEDIKSCGHSEVVLLPNQQPVFRAKYLTREITLLCSRTEYEMSTLWTPALVAAVARRLFNGIHQALGPLHSCSVLRKVRVLVCLAGSHAFESYPLEMLLHSIRPLITNSECADDALGLSRYLLTKGSKELTQSPSFVAGYALSTLASLRVFFETSQSSTTQESQFKATMSKAQQFHTWFRKYLEDYESPSLKSSAQQNAFKTITQSAASIRVSGNAENDTHESRLLLAIFEDEISGSPLLNEPSRKSVLEMLCSKFQIPTSVSVDVVGSDQYAKDLSAAVWRSCQTESLSDEYLAWAGRVVGRAFAASGRIEQDILRESELSRIGKVSLGFASEQGILNLLQSLTAESDGHTSGLAESALRTIVSEATADSLNDILAACQKVLSERLLVASDWAPYRAPPSDNLPVGSTLEERAFSREAFEDSKWPQHITVHLVQAFPDSIILHALLPILDTVKGFAQEAFPYILHLVLLLERNDTQAVRRRLSSALPSWFQLDSKIAIENMSLLMNAILYLRTQKLPGEISIADRTQWLDIDLSSAAAAATKCGMFKTALLFVELVGSETSRASRRSSAIRTQEPTDLLMNIFENIDDPDTYYGLSHTSSLSNVLARLEYEKDGSKSLAFRGAQYDSHIRRRDVQAANIDSQSLVGALNNLGLSGLSHSLLQTQQRLDGSLAAVDSTFNTARRLEIWNLPAPSSTNNPSVTLYKAYQRCHQATGLDVARQAIYSGFTQTMRNLARADLGPSPLRHNLATAAVLTEFDDALGASDSTQLTDLLTTFSDRARWMKSGRYDEVSQILSCRETTLSLLSQNSNFRKSSSIKHPETRLLEVQSMILSSGIYRYHQAMQESLNVATTLTDLIRPCADLGLTLDAAVKIETANSLWDHGEMMPSIHMLQAVDEDPNLKKQSIPVSRPDLLAKIGYQISIARLEKPESIQKNYLQPALKELRGKTDGQEAGKVYHQFAMFCDEQLQNSDSLEDLARLQHLRKGKSDEVMQLRTLVSSARDSQTRNRYQSHLAKAKQWLDLDEQELRRVEQSRSEFIRLSLENYLLSLIASDEHNNDSLRFTALWLERSGEDSTNEAVRKYLDKVATRKFAPLMNQLTSRLLDQNHPFQRLLIELVYRICVDHPYHGMYSIWSGTKARTNTKDDVAVLRQKATEKVGKRLVQTESSTTIWTALDKTSKAYHALAMDRDPSRYKAGQKIPVQSISAGHRLSTELTRYHIPPPTMQIELAVDRNYSHIPYITKIEPNMTIASGVSAPKIITVVGSNGERYKQLVKGGNDDLRQDAIMEQVFAAVSSVLQHHRATQQRNLGIRTYKVLPLTSASGLIEFVPNTIPLHEYLMPAHERYHPKDLKGSQCRKEISQVQSKSTETRLLTYKRVTERFQPVMRYFFMEYFVDPDDWFARRTAYTRTTAAVSILGHVLGLGDRHGHNILLDSRTGEVVHIDLGVAFEMGRVLPVPELVPFRLTRDIVDGMGAATRTEGVFRRCCEFVLDALREETYSIMTILDVLRYDPLYSWSISPVRMAKLQDTRRDEDGAGGGGGGGGDVEASEVDAGGRRRRGGTVAPSTAAASTAGGVVNEPSEADRALEVVRKKLSKTLSVTATVNDLINQATDEKNLAVLYSGWAAYA</sequence>
<dbReference type="GO" id="GO:0005634">
    <property type="term" value="C:nucleus"/>
    <property type="evidence" value="ECO:0007669"/>
    <property type="project" value="UniProtKB-SubCell"/>
</dbReference>
<evidence type="ECO:0000256" key="17">
    <source>
        <dbReference type="ARBA" id="ARBA00025079"/>
    </source>
</evidence>
<dbReference type="GO" id="GO:0004674">
    <property type="term" value="F:protein serine/threonine kinase activity"/>
    <property type="evidence" value="ECO:0007669"/>
    <property type="project" value="UniProtKB-KW"/>
</dbReference>
<evidence type="ECO:0000256" key="9">
    <source>
        <dbReference type="ARBA" id="ARBA00022679"/>
    </source>
</evidence>
<dbReference type="PROSITE" id="PS51190">
    <property type="entry name" value="FATC"/>
    <property type="match status" value="1"/>
</dbReference>
<accession>A0AAN9V621</accession>
<dbReference type="Gene3D" id="3.30.1010.10">
    <property type="entry name" value="Phosphatidylinositol 3-kinase Catalytic Subunit, Chain A, domain 4"/>
    <property type="match status" value="1"/>
</dbReference>
<feature type="region of interest" description="Disordered" evidence="21">
    <location>
        <begin position="2838"/>
        <end position="2892"/>
    </location>
</feature>
<evidence type="ECO:0000256" key="11">
    <source>
        <dbReference type="ARBA" id="ARBA00022763"/>
    </source>
</evidence>
<dbReference type="GO" id="GO:0005524">
    <property type="term" value="F:ATP binding"/>
    <property type="evidence" value="ECO:0007669"/>
    <property type="project" value="UniProtKB-KW"/>
</dbReference>
<keyword evidence="9 20" id="KW-0808">Transferase</keyword>
<dbReference type="InterPro" id="IPR044107">
    <property type="entry name" value="PIKKc_ATM"/>
</dbReference>
<evidence type="ECO:0000256" key="15">
    <source>
        <dbReference type="ARBA" id="ARBA00022895"/>
    </source>
</evidence>
<dbReference type="SMART" id="SM00146">
    <property type="entry name" value="PI3Kc"/>
    <property type="match status" value="1"/>
</dbReference>
<evidence type="ECO:0000256" key="2">
    <source>
        <dbReference type="ARBA" id="ARBA00004574"/>
    </source>
</evidence>
<evidence type="ECO:0000256" key="1">
    <source>
        <dbReference type="ARBA" id="ARBA00004123"/>
    </source>
</evidence>
<evidence type="ECO:0000313" key="25">
    <source>
        <dbReference type="EMBL" id="KAK7754193.1"/>
    </source>
</evidence>
<dbReference type="PANTHER" id="PTHR37079:SF4">
    <property type="entry name" value="SERINE_THREONINE-PROTEIN KINASE ATM"/>
    <property type="match status" value="1"/>
</dbReference>
<dbReference type="InterPro" id="IPR011009">
    <property type="entry name" value="Kinase-like_dom_sf"/>
</dbReference>
<dbReference type="SMART" id="SM01343">
    <property type="entry name" value="FATC"/>
    <property type="match status" value="1"/>
</dbReference>
<name>A0AAN9V621_9PEZI</name>
<dbReference type="Gene3D" id="1.10.1070.11">
    <property type="entry name" value="Phosphatidylinositol 3-/4-kinase, catalytic domain"/>
    <property type="match status" value="1"/>
</dbReference>
<organism evidence="25 26">
    <name type="scientific">Diatrype stigma</name>
    <dbReference type="NCBI Taxonomy" id="117547"/>
    <lineage>
        <taxon>Eukaryota</taxon>
        <taxon>Fungi</taxon>
        <taxon>Dikarya</taxon>
        <taxon>Ascomycota</taxon>
        <taxon>Pezizomycotina</taxon>
        <taxon>Sordariomycetes</taxon>
        <taxon>Xylariomycetidae</taxon>
        <taxon>Xylariales</taxon>
        <taxon>Diatrypaceae</taxon>
        <taxon>Diatrype</taxon>
    </lineage>
</organism>
<evidence type="ECO:0000256" key="16">
    <source>
        <dbReference type="ARBA" id="ARBA00023242"/>
    </source>
</evidence>
<dbReference type="Pfam" id="PF11640">
    <property type="entry name" value="TAN"/>
    <property type="match status" value="1"/>
</dbReference>
<evidence type="ECO:0000256" key="21">
    <source>
        <dbReference type="SAM" id="MobiDB-lite"/>
    </source>
</evidence>
<evidence type="ECO:0000256" key="5">
    <source>
        <dbReference type="ARBA" id="ARBA00012513"/>
    </source>
</evidence>
<keyword evidence="15 20" id="KW-0779">Telomere</keyword>
<keyword evidence="26" id="KW-1185">Reference proteome</keyword>
<comment type="catalytic activity">
    <reaction evidence="19">
        <text>L-seryl-[protein] + ATP = O-phospho-L-seryl-[protein] + ADP + H(+)</text>
        <dbReference type="Rhea" id="RHEA:17989"/>
        <dbReference type="Rhea" id="RHEA-COMP:9863"/>
        <dbReference type="Rhea" id="RHEA-COMP:11604"/>
        <dbReference type="ChEBI" id="CHEBI:15378"/>
        <dbReference type="ChEBI" id="CHEBI:29999"/>
        <dbReference type="ChEBI" id="CHEBI:30616"/>
        <dbReference type="ChEBI" id="CHEBI:83421"/>
        <dbReference type="ChEBI" id="CHEBI:456216"/>
        <dbReference type="EC" id="2.7.11.1"/>
    </reaction>
</comment>
<dbReference type="GO" id="GO:0035556">
    <property type="term" value="P:intracellular signal transduction"/>
    <property type="evidence" value="ECO:0007669"/>
    <property type="project" value="UniProtKB-ARBA"/>
</dbReference>
<evidence type="ECO:0000259" key="22">
    <source>
        <dbReference type="PROSITE" id="PS50290"/>
    </source>
</evidence>
<proteinExistence type="inferred from homology"/>
<dbReference type="FunFam" id="3.30.1010.10:FF:000019">
    <property type="entry name" value="Serine/threonine-protein kinase Tel1"/>
    <property type="match status" value="1"/>
</dbReference>
<dbReference type="Pfam" id="PF00454">
    <property type="entry name" value="PI3_PI4_kinase"/>
    <property type="match status" value="1"/>
</dbReference>
<comment type="function">
    <text evidence="17 20">Serine/threonine protein kinase which activates checkpoint signaling upon genotoxic stresses such as ionizing radiation (IR), ultraviolet light (UV), or DNA replication stalling, thereby acting as a DNA damage sensor. Recognizes the substrate consensus sequence [ST]-Q. Phosphorylates histone H2A to form H2AS128ph (gamma-H2A) at sites of DNA damage, involved in the regulation of DNA damage response mechanism. Required for the control of telomere length and genome stability.</text>
</comment>
<keyword evidence="11 20" id="KW-0227">DNA damage</keyword>
<dbReference type="InterPro" id="IPR003152">
    <property type="entry name" value="FATC_dom"/>
</dbReference>
<evidence type="ECO:0000256" key="6">
    <source>
        <dbReference type="ARBA" id="ARBA00014619"/>
    </source>
</evidence>
<evidence type="ECO:0000256" key="4">
    <source>
        <dbReference type="ARBA" id="ARBA00011370"/>
    </source>
</evidence>
<evidence type="ECO:0000256" key="13">
    <source>
        <dbReference type="ARBA" id="ARBA00022840"/>
    </source>
</evidence>
<feature type="region of interest" description="Disordered" evidence="21">
    <location>
        <begin position="182"/>
        <end position="218"/>
    </location>
</feature>
<keyword evidence="14 20" id="KW-0156">Chromatin regulator</keyword>
<comment type="subunit">
    <text evidence="4">Associates with DNA double-strand breaks.</text>
</comment>
<evidence type="ECO:0000259" key="24">
    <source>
        <dbReference type="PROSITE" id="PS51190"/>
    </source>
</evidence>
<keyword evidence="12 20" id="KW-0418">Kinase</keyword>
<feature type="compositionally biased region" description="Gly residues" evidence="21">
    <location>
        <begin position="2847"/>
        <end position="2856"/>
    </location>
</feature>
<dbReference type="GO" id="GO:0000781">
    <property type="term" value="C:chromosome, telomeric region"/>
    <property type="evidence" value="ECO:0007669"/>
    <property type="project" value="UniProtKB-SubCell"/>
</dbReference>
<evidence type="ECO:0000256" key="8">
    <source>
        <dbReference type="ARBA" id="ARBA00022527"/>
    </source>
</evidence>
<keyword evidence="8 20" id="KW-0723">Serine/threonine-protein kinase</keyword>
<dbReference type="SUPFAM" id="SSF56112">
    <property type="entry name" value="Protein kinase-like (PK-like)"/>
    <property type="match status" value="1"/>
</dbReference>
<dbReference type="InterPro" id="IPR018936">
    <property type="entry name" value="PI3/4_kinase_CS"/>
</dbReference>
<dbReference type="InterPro" id="IPR021668">
    <property type="entry name" value="TAN"/>
</dbReference>
<evidence type="ECO:0000256" key="20">
    <source>
        <dbReference type="RuleBase" id="RU365027"/>
    </source>
</evidence>
<keyword evidence="10 20" id="KW-0547">Nucleotide-binding</keyword>
<feature type="domain" description="FATC" evidence="24">
    <location>
        <begin position="2907"/>
        <end position="2939"/>
    </location>
</feature>
<feature type="compositionally biased region" description="Low complexity" evidence="21">
    <location>
        <begin position="203"/>
        <end position="218"/>
    </location>
</feature>
<evidence type="ECO:0000256" key="12">
    <source>
        <dbReference type="ARBA" id="ARBA00022777"/>
    </source>
</evidence>
<dbReference type="InterPro" id="IPR036940">
    <property type="entry name" value="PI3/4_kinase_cat_sf"/>
</dbReference>
<evidence type="ECO:0000256" key="7">
    <source>
        <dbReference type="ARBA" id="ARBA00022454"/>
    </source>
</evidence>
<evidence type="ECO:0000256" key="3">
    <source>
        <dbReference type="ARBA" id="ARBA00010769"/>
    </source>
</evidence>
<dbReference type="PROSITE" id="PS00916">
    <property type="entry name" value="PI3_4_KINASE_2"/>
    <property type="match status" value="1"/>
</dbReference>
<evidence type="ECO:0000313" key="26">
    <source>
        <dbReference type="Proteomes" id="UP001320420"/>
    </source>
</evidence>
<dbReference type="PROSITE" id="PS51189">
    <property type="entry name" value="FAT"/>
    <property type="match status" value="1"/>
</dbReference>
<protein>
    <recommendedName>
        <fullName evidence="6 20">Serine/threonine-protein kinase Tel1</fullName>
        <ecNumber evidence="5 20">2.7.11.1</ecNumber>
    </recommendedName>
</protein>
<reference evidence="25 26" key="1">
    <citation type="submission" date="2024-02" db="EMBL/GenBank/DDBJ databases">
        <title>De novo assembly and annotation of 12 fungi associated with fruit tree decline syndrome in Ontario, Canada.</title>
        <authorList>
            <person name="Sulman M."/>
            <person name="Ellouze W."/>
            <person name="Ilyukhin E."/>
        </authorList>
    </citation>
    <scope>NUCLEOTIDE SEQUENCE [LARGE SCALE GENOMIC DNA]</scope>
    <source>
        <strain evidence="25 26">M11/M66-122</strain>
    </source>
</reference>
<comment type="catalytic activity">
    <reaction evidence="18 20">
        <text>L-threonyl-[protein] + ATP = O-phospho-L-threonyl-[protein] + ADP + H(+)</text>
        <dbReference type="Rhea" id="RHEA:46608"/>
        <dbReference type="Rhea" id="RHEA-COMP:11060"/>
        <dbReference type="Rhea" id="RHEA-COMP:11605"/>
        <dbReference type="ChEBI" id="CHEBI:15378"/>
        <dbReference type="ChEBI" id="CHEBI:30013"/>
        <dbReference type="ChEBI" id="CHEBI:30616"/>
        <dbReference type="ChEBI" id="CHEBI:61977"/>
        <dbReference type="ChEBI" id="CHEBI:456216"/>
        <dbReference type="EC" id="2.7.11.1"/>
    </reaction>
</comment>
<dbReference type="EC" id="2.7.11.1" evidence="5 20"/>